<evidence type="ECO:0000256" key="1">
    <source>
        <dbReference type="SAM" id="MobiDB-lite"/>
    </source>
</evidence>
<evidence type="ECO:0000313" key="3">
    <source>
        <dbReference type="Proteomes" id="UP000001784"/>
    </source>
</evidence>
<feature type="region of interest" description="Disordered" evidence="1">
    <location>
        <begin position="87"/>
        <end position="111"/>
    </location>
</feature>
<dbReference type="KEGG" id="sfu:Sfum_2636"/>
<name>A0LLL2_SYNFM</name>
<keyword evidence="3" id="KW-1185">Reference proteome</keyword>
<proteinExistence type="predicted"/>
<dbReference type="Proteomes" id="UP000001784">
    <property type="component" value="Chromosome"/>
</dbReference>
<accession>A0LLL2</accession>
<dbReference type="InParanoid" id="A0LLL2"/>
<protein>
    <submittedName>
        <fullName evidence="2">Uncharacterized protein</fullName>
    </submittedName>
</protein>
<dbReference type="HOGENOM" id="CLU_1618187_0_0_7"/>
<reference evidence="2 3" key="1">
    <citation type="submission" date="2006-10" db="EMBL/GenBank/DDBJ databases">
        <title>Complete sequence of Syntrophobacter fumaroxidans MPOB.</title>
        <authorList>
            <consortium name="US DOE Joint Genome Institute"/>
            <person name="Copeland A."/>
            <person name="Lucas S."/>
            <person name="Lapidus A."/>
            <person name="Barry K."/>
            <person name="Detter J.C."/>
            <person name="Glavina del Rio T."/>
            <person name="Hammon N."/>
            <person name="Israni S."/>
            <person name="Pitluck S."/>
            <person name="Goltsman E.G."/>
            <person name="Martinez M."/>
            <person name="Schmutz J."/>
            <person name="Larimer F."/>
            <person name="Land M."/>
            <person name="Hauser L."/>
            <person name="Kyrpides N."/>
            <person name="Kim E."/>
            <person name="Boone D.R."/>
            <person name="Brockman F."/>
            <person name="Culley D."/>
            <person name="Ferry J."/>
            <person name="Gunsalus R."/>
            <person name="McInerney M.J."/>
            <person name="Morrison M."/>
            <person name="Plugge C."/>
            <person name="Rohlin L."/>
            <person name="Scholten J."/>
            <person name="Sieber J."/>
            <person name="Stams A.J.M."/>
            <person name="Worm P."/>
            <person name="Henstra A.M."/>
            <person name="Richardson P."/>
        </authorList>
    </citation>
    <scope>NUCLEOTIDE SEQUENCE [LARGE SCALE GENOMIC DNA]</scope>
    <source>
        <strain evidence="3">DSM 10017 / MPOB</strain>
    </source>
</reference>
<dbReference type="EMBL" id="CP000478">
    <property type="protein sequence ID" value="ABK18314.1"/>
    <property type="molecule type" value="Genomic_DNA"/>
</dbReference>
<organism evidence="2 3">
    <name type="scientific">Syntrophobacter fumaroxidans (strain DSM 10017 / MPOB)</name>
    <dbReference type="NCBI Taxonomy" id="335543"/>
    <lineage>
        <taxon>Bacteria</taxon>
        <taxon>Pseudomonadati</taxon>
        <taxon>Thermodesulfobacteriota</taxon>
        <taxon>Syntrophobacteria</taxon>
        <taxon>Syntrophobacterales</taxon>
        <taxon>Syntrophobacteraceae</taxon>
        <taxon>Syntrophobacter</taxon>
    </lineage>
</organism>
<sequence>MKFPWAQVHFFLQKDEISRMRGARTTSELCRSENSGAAWPVPSPPGLPGCSELVLAVVRNTVGRSSPPVVSLAFFFGVSENSMGDESAPTPFLDGIPPRKGPRDSSAVRSGHPAGLLESFCLAENAFRNPIRSHDQSVFERAVCKFRTSRRAGDLNIPSFSNTV</sequence>
<evidence type="ECO:0000313" key="2">
    <source>
        <dbReference type="EMBL" id="ABK18314.1"/>
    </source>
</evidence>
<dbReference type="AlphaFoldDB" id="A0LLL2"/>
<gene>
    <name evidence="2" type="ordered locus">Sfum_2636</name>
</gene>